<feature type="chain" id="PRO_5042217537" evidence="1">
    <location>
        <begin position="40"/>
        <end position="227"/>
    </location>
</feature>
<evidence type="ECO:0000313" key="3">
    <source>
        <dbReference type="Proteomes" id="UP001214576"/>
    </source>
</evidence>
<proteinExistence type="predicted"/>
<dbReference type="EMBL" id="JAKZEL010000001">
    <property type="protein sequence ID" value="KAI4549385.1"/>
    <property type="molecule type" value="Genomic_DNA"/>
</dbReference>
<dbReference type="AlphaFoldDB" id="A0AAD4YFW6"/>
<protein>
    <submittedName>
        <fullName evidence="2">Uncharacterized protein</fullName>
    </submittedName>
</protein>
<accession>A0AAD4YFW6</accession>
<organism evidence="2 3">
    <name type="scientific">Ovis ammon polii</name>
    <dbReference type="NCBI Taxonomy" id="230172"/>
    <lineage>
        <taxon>Eukaryota</taxon>
        <taxon>Metazoa</taxon>
        <taxon>Chordata</taxon>
        <taxon>Craniata</taxon>
        <taxon>Vertebrata</taxon>
        <taxon>Euteleostomi</taxon>
        <taxon>Mammalia</taxon>
        <taxon>Eutheria</taxon>
        <taxon>Laurasiatheria</taxon>
        <taxon>Artiodactyla</taxon>
        <taxon>Ruminantia</taxon>
        <taxon>Pecora</taxon>
        <taxon>Bovidae</taxon>
        <taxon>Caprinae</taxon>
        <taxon>Ovis</taxon>
    </lineage>
</organism>
<dbReference type="Proteomes" id="UP001214576">
    <property type="component" value="Unassembled WGS sequence"/>
</dbReference>
<evidence type="ECO:0000313" key="2">
    <source>
        <dbReference type="EMBL" id="KAI4549385.1"/>
    </source>
</evidence>
<gene>
    <name evidence="2" type="ORF">MG293_001715</name>
</gene>
<evidence type="ECO:0000256" key="1">
    <source>
        <dbReference type="SAM" id="SignalP"/>
    </source>
</evidence>
<reference evidence="2" key="1">
    <citation type="submission" date="2022-03" db="EMBL/GenBank/DDBJ databases">
        <title>Genomic analyses of argali, domestic sheep and their hybrids provide insights into chromosomal evolution, heterosis and genetic basis of agronomic traits.</title>
        <authorList>
            <person name="Li M."/>
        </authorList>
    </citation>
    <scope>NUCLEOTIDE SEQUENCE</scope>
    <source>
        <strain evidence="2">CAU-MHL-2022a</strain>
        <tissue evidence="2">Skin</tissue>
    </source>
</reference>
<keyword evidence="3" id="KW-1185">Reference proteome</keyword>
<name>A0AAD4YFW6_OVIAM</name>
<sequence>MPKLQIPATVSSRRPASLSKERLILICFVLFLKFAHVEHLDVVASNQNAYYRFLCAQLLQSCVILYNTVDCSPSKNSGEDYHFLLQVIFLNQGLNLHLLHWTLYSLSVPGKEERAELHAVLRTEIMRKGTCLDPLQLLPSVTFYLKWIHNVFTYIDAAMCTSECDHRFSRVRLLATPWTAAYQAPPSMEFSRQEYWSGVPLPSPSQRNILPSFLADGGGNGVDGGGR</sequence>
<comment type="caution">
    <text evidence="2">The sequence shown here is derived from an EMBL/GenBank/DDBJ whole genome shotgun (WGS) entry which is preliminary data.</text>
</comment>
<feature type="signal peptide" evidence="1">
    <location>
        <begin position="1"/>
        <end position="39"/>
    </location>
</feature>
<keyword evidence="1" id="KW-0732">Signal</keyword>